<proteinExistence type="predicted"/>
<keyword evidence="2" id="KW-1185">Reference proteome</keyword>
<dbReference type="GeneID" id="87886214"/>
<evidence type="ECO:0000313" key="1">
    <source>
        <dbReference type="EMBL" id="KAK3309195.1"/>
    </source>
</evidence>
<dbReference type="RefSeq" id="XP_062724975.1">
    <property type="nucleotide sequence ID" value="XM_062867385.1"/>
</dbReference>
<organism evidence="1 2">
    <name type="scientific">Chaetomium strumarium</name>
    <dbReference type="NCBI Taxonomy" id="1170767"/>
    <lineage>
        <taxon>Eukaryota</taxon>
        <taxon>Fungi</taxon>
        <taxon>Dikarya</taxon>
        <taxon>Ascomycota</taxon>
        <taxon>Pezizomycotina</taxon>
        <taxon>Sordariomycetes</taxon>
        <taxon>Sordariomycetidae</taxon>
        <taxon>Sordariales</taxon>
        <taxon>Chaetomiaceae</taxon>
        <taxon>Chaetomium</taxon>
    </lineage>
</organism>
<evidence type="ECO:0000313" key="2">
    <source>
        <dbReference type="Proteomes" id="UP001273166"/>
    </source>
</evidence>
<comment type="caution">
    <text evidence="1">The sequence shown here is derived from an EMBL/GenBank/DDBJ whole genome shotgun (WGS) entry which is preliminary data.</text>
</comment>
<dbReference type="Proteomes" id="UP001273166">
    <property type="component" value="Unassembled WGS sequence"/>
</dbReference>
<gene>
    <name evidence="1" type="ORF">B0T15DRAFT_500898</name>
</gene>
<protein>
    <submittedName>
        <fullName evidence="1">Uncharacterized protein</fullName>
    </submittedName>
</protein>
<dbReference type="EMBL" id="JAUDZG010000002">
    <property type="protein sequence ID" value="KAK3309195.1"/>
    <property type="molecule type" value="Genomic_DNA"/>
</dbReference>
<sequence length="299" mass="32804">MALVESMNFTFNASDPLELAALSAALDDIVYGEEQQQPFPGPLPLSVSAGFDDTDTGFQQDQDVDEIGSVSDMSRPGSPCFRFAALPALTGPTIDNSSAINDEEERKWKEVSAEIGSTVVEEPTAPAPVPMDLDLDWAFDFDRFAEERNWEETLRRDRPRGDGFSSLGLAFGTDRVNLQIRLRPRLPHLSSRLLRQPSTTPPPPTTLRVFRRAAPVNDDEAKRWEEHFAVVDAADQSSASASAAAATPVAAPVVTTTAKDEEDHQWDGFFTAIGDVEAQDCSEEERWASLLEADNGYEL</sequence>
<reference evidence="1" key="2">
    <citation type="submission" date="2023-06" db="EMBL/GenBank/DDBJ databases">
        <authorList>
            <consortium name="Lawrence Berkeley National Laboratory"/>
            <person name="Mondo S.J."/>
            <person name="Hensen N."/>
            <person name="Bonometti L."/>
            <person name="Westerberg I."/>
            <person name="Brannstrom I.O."/>
            <person name="Guillou S."/>
            <person name="Cros-Aarteil S."/>
            <person name="Calhoun S."/>
            <person name="Haridas S."/>
            <person name="Kuo A."/>
            <person name="Pangilinan J."/>
            <person name="Riley R."/>
            <person name="Labutti K."/>
            <person name="Andreopoulos B."/>
            <person name="Lipzen A."/>
            <person name="Chen C."/>
            <person name="Yanf M."/>
            <person name="Daum C."/>
            <person name="Ng V."/>
            <person name="Clum A."/>
            <person name="Steindorff A."/>
            <person name="Ohm R."/>
            <person name="Martin F."/>
            <person name="Silar P."/>
            <person name="Natvig D."/>
            <person name="Lalanne C."/>
            <person name="Gautier V."/>
            <person name="Ament-Velasquez S.L."/>
            <person name="Kruys A."/>
            <person name="Hutchinson M.I."/>
            <person name="Powell A.J."/>
            <person name="Barry K."/>
            <person name="Miller A.N."/>
            <person name="Grigoriev I.V."/>
            <person name="Debuchy R."/>
            <person name="Gladieux P."/>
            <person name="Thoren M.H."/>
            <person name="Johannesson H."/>
        </authorList>
    </citation>
    <scope>NUCLEOTIDE SEQUENCE</scope>
    <source>
        <strain evidence="1">CBS 333.67</strain>
    </source>
</reference>
<reference evidence="1" key="1">
    <citation type="journal article" date="2023" name="Mol. Phylogenet. Evol.">
        <title>Genome-scale phylogeny and comparative genomics of the fungal order Sordariales.</title>
        <authorList>
            <person name="Hensen N."/>
            <person name="Bonometti L."/>
            <person name="Westerberg I."/>
            <person name="Brannstrom I.O."/>
            <person name="Guillou S."/>
            <person name="Cros-Aarteil S."/>
            <person name="Calhoun S."/>
            <person name="Haridas S."/>
            <person name="Kuo A."/>
            <person name="Mondo S."/>
            <person name="Pangilinan J."/>
            <person name="Riley R."/>
            <person name="LaButti K."/>
            <person name="Andreopoulos B."/>
            <person name="Lipzen A."/>
            <person name="Chen C."/>
            <person name="Yan M."/>
            <person name="Daum C."/>
            <person name="Ng V."/>
            <person name="Clum A."/>
            <person name="Steindorff A."/>
            <person name="Ohm R.A."/>
            <person name="Martin F."/>
            <person name="Silar P."/>
            <person name="Natvig D.O."/>
            <person name="Lalanne C."/>
            <person name="Gautier V."/>
            <person name="Ament-Velasquez S.L."/>
            <person name="Kruys A."/>
            <person name="Hutchinson M.I."/>
            <person name="Powell A.J."/>
            <person name="Barry K."/>
            <person name="Miller A.N."/>
            <person name="Grigoriev I.V."/>
            <person name="Debuchy R."/>
            <person name="Gladieux P."/>
            <person name="Hiltunen Thoren M."/>
            <person name="Johannesson H."/>
        </authorList>
    </citation>
    <scope>NUCLEOTIDE SEQUENCE</scope>
    <source>
        <strain evidence="1">CBS 333.67</strain>
    </source>
</reference>
<name>A0AAJ0H0C5_9PEZI</name>
<dbReference type="AlphaFoldDB" id="A0AAJ0H0C5"/>
<accession>A0AAJ0H0C5</accession>